<dbReference type="InterPro" id="IPR025533">
    <property type="entry name" value="DUF4419"/>
</dbReference>
<dbReference type="PANTHER" id="PTHR31252">
    <property type="entry name" value="DUF4419 DOMAIN-CONTAINING PROTEIN"/>
    <property type="match status" value="1"/>
</dbReference>
<name>A0ABQ8QXP5_FUSEQ</name>
<proteinExistence type="predicted"/>
<evidence type="ECO:0000313" key="1">
    <source>
        <dbReference type="EMBL" id="KAJ4113941.1"/>
    </source>
</evidence>
<dbReference type="EMBL" id="JAOQBH010000029">
    <property type="protein sequence ID" value="KAJ4113941.1"/>
    <property type="molecule type" value="Genomic_DNA"/>
</dbReference>
<evidence type="ECO:0000313" key="2">
    <source>
        <dbReference type="Proteomes" id="UP001152024"/>
    </source>
</evidence>
<organism evidence="1 2">
    <name type="scientific">Fusarium equiseti</name>
    <name type="common">Fusarium scirpi</name>
    <dbReference type="NCBI Taxonomy" id="61235"/>
    <lineage>
        <taxon>Eukaryota</taxon>
        <taxon>Fungi</taxon>
        <taxon>Dikarya</taxon>
        <taxon>Ascomycota</taxon>
        <taxon>Pezizomycotina</taxon>
        <taxon>Sordariomycetes</taxon>
        <taxon>Hypocreomycetidae</taxon>
        <taxon>Hypocreales</taxon>
        <taxon>Nectriaceae</taxon>
        <taxon>Fusarium</taxon>
        <taxon>Fusarium incarnatum-equiseti species complex</taxon>
    </lineage>
</organism>
<reference evidence="1" key="1">
    <citation type="submission" date="2022-09" db="EMBL/GenBank/DDBJ databases">
        <title>Fusarium specimens isolated from Avocado Roots.</title>
        <authorList>
            <person name="Stajich J."/>
            <person name="Roper C."/>
            <person name="Heimlech-Rivalta G."/>
        </authorList>
    </citation>
    <scope>NUCLEOTIDE SEQUENCE</scope>
    <source>
        <strain evidence="1">CF00095</strain>
    </source>
</reference>
<dbReference type="Pfam" id="PF14388">
    <property type="entry name" value="DUF4419"/>
    <property type="match status" value="1"/>
</dbReference>
<keyword evidence="2" id="KW-1185">Reference proteome</keyword>
<gene>
    <name evidence="1" type="ORF">NW768_011471</name>
</gene>
<sequence>MPVTLSIVNHAATAWKGSRVKKPKDFLQETSPSDYRRCQRILQTSLNTDLLQENHISPSENGFVWSACHAYNQHHHLTIRPEDVWFAILTQISFYINANAEDLRSFFVEHEGEKELKVIQIGTLESVDFGEFAEDMAGLITKNVKDPELGDWVMPNFSTTTDTDRVVASVLFMGAMQKYFAYTFGVYCSLPSVTLLGEISDWQAILNKLPMLERLGDKPTQFVEMLTPILNNMIQSLEQPEDKEVVQFWNTIATYNPISSGTNYYTG</sequence>
<protein>
    <submittedName>
        <fullName evidence="1">Uncharacterized protein</fullName>
    </submittedName>
</protein>
<accession>A0ABQ8QXP5</accession>
<dbReference type="PANTHER" id="PTHR31252:SF11">
    <property type="entry name" value="DUF4419 DOMAIN-CONTAINING PROTEIN"/>
    <property type="match status" value="1"/>
</dbReference>
<comment type="caution">
    <text evidence="1">The sequence shown here is derived from an EMBL/GenBank/DDBJ whole genome shotgun (WGS) entry which is preliminary data.</text>
</comment>
<dbReference type="Proteomes" id="UP001152024">
    <property type="component" value="Unassembled WGS sequence"/>
</dbReference>